<dbReference type="AlphaFoldDB" id="A0AA85JV65"/>
<evidence type="ECO:0000313" key="1">
    <source>
        <dbReference type="Proteomes" id="UP000050795"/>
    </source>
</evidence>
<dbReference type="Proteomes" id="UP000050795">
    <property type="component" value="Unassembled WGS sequence"/>
</dbReference>
<protein>
    <submittedName>
        <fullName evidence="2">Uncharacterized protein</fullName>
    </submittedName>
</protein>
<name>A0AA85JV65_TRIRE</name>
<proteinExistence type="predicted"/>
<reference evidence="2" key="2">
    <citation type="submission" date="2023-11" db="UniProtKB">
        <authorList>
            <consortium name="WormBaseParasite"/>
        </authorList>
    </citation>
    <scope>IDENTIFICATION</scope>
</reference>
<evidence type="ECO:0000313" key="2">
    <source>
        <dbReference type="WBParaSite" id="TREG1_53050.1"/>
    </source>
</evidence>
<organism evidence="1 2">
    <name type="scientific">Trichobilharzia regenti</name>
    <name type="common">Nasal bird schistosome</name>
    <dbReference type="NCBI Taxonomy" id="157069"/>
    <lineage>
        <taxon>Eukaryota</taxon>
        <taxon>Metazoa</taxon>
        <taxon>Spiralia</taxon>
        <taxon>Lophotrochozoa</taxon>
        <taxon>Platyhelminthes</taxon>
        <taxon>Trematoda</taxon>
        <taxon>Digenea</taxon>
        <taxon>Strigeidida</taxon>
        <taxon>Schistosomatoidea</taxon>
        <taxon>Schistosomatidae</taxon>
        <taxon>Trichobilharzia</taxon>
    </lineage>
</organism>
<dbReference type="WBParaSite" id="TREG1_53050.1">
    <property type="protein sequence ID" value="TREG1_53050.1"/>
    <property type="gene ID" value="TREG1_53050"/>
</dbReference>
<keyword evidence="1" id="KW-1185">Reference proteome</keyword>
<accession>A0AA85JV65</accession>
<reference evidence="1" key="1">
    <citation type="submission" date="2022-06" db="EMBL/GenBank/DDBJ databases">
        <authorList>
            <person name="Berger JAMES D."/>
            <person name="Berger JAMES D."/>
        </authorList>
    </citation>
    <scope>NUCLEOTIDE SEQUENCE [LARGE SCALE GENOMIC DNA]</scope>
</reference>
<sequence length="100" mass="11492">MLQNKEKNAIQFSKTAENLLYTSCSINIQVTRNAMRFLQILMITICLTTPLVSSFQPSRLSELDLDDPFLFQKLLYKSPSIKDSNEGGYKFSGNEMRYGR</sequence>